<organism evidence="10 11">
    <name type="scientific">Saccharopolyspora antimicrobica</name>
    <dbReference type="NCBI Taxonomy" id="455193"/>
    <lineage>
        <taxon>Bacteria</taxon>
        <taxon>Bacillati</taxon>
        <taxon>Actinomycetota</taxon>
        <taxon>Actinomycetes</taxon>
        <taxon>Pseudonocardiales</taxon>
        <taxon>Pseudonocardiaceae</taxon>
        <taxon>Saccharopolyspora</taxon>
    </lineage>
</organism>
<dbReference type="PANTHER" id="PTHR42718">
    <property type="entry name" value="MAJOR FACILITATOR SUPERFAMILY MULTIDRUG TRANSPORTER MFSC"/>
    <property type="match status" value="1"/>
</dbReference>
<evidence type="ECO:0000313" key="10">
    <source>
        <dbReference type="EMBL" id="SFO23511.1"/>
    </source>
</evidence>
<dbReference type="PROSITE" id="PS50850">
    <property type="entry name" value="MFS"/>
    <property type="match status" value="1"/>
</dbReference>
<dbReference type="AlphaFoldDB" id="A0A1I5FJM4"/>
<feature type="domain" description="Major facilitator superfamily (MFS) profile" evidence="8">
    <location>
        <begin position="1"/>
        <end position="181"/>
    </location>
</feature>
<dbReference type="STRING" id="455193.SAMN05421805_11187"/>
<keyword evidence="5 7" id="KW-1133">Transmembrane helix</keyword>
<dbReference type="InterPro" id="IPR020846">
    <property type="entry name" value="MFS_dom"/>
</dbReference>
<evidence type="ECO:0000256" key="1">
    <source>
        <dbReference type="ARBA" id="ARBA00004651"/>
    </source>
</evidence>
<gene>
    <name evidence="9" type="ORF">ATL45_0415</name>
    <name evidence="10" type="ORF">SAMN05421805_11187</name>
</gene>
<evidence type="ECO:0000256" key="7">
    <source>
        <dbReference type="SAM" id="Phobius"/>
    </source>
</evidence>
<evidence type="ECO:0000256" key="5">
    <source>
        <dbReference type="ARBA" id="ARBA00022989"/>
    </source>
</evidence>
<dbReference type="InterPro" id="IPR036259">
    <property type="entry name" value="MFS_trans_sf"/>
</dbReference>
<dbReference type="GO" id="GO:0005886">
    <property type="term" value="C:plasma membrane"/>
    <property type="evidence" value="ECO:0007669"/>
    <property type="project" value="UniProtKB-SubCell"/>
</dbReference>
<evidence type="ECO:0000256" key="2">
    <source>
        <dbReference type="ARBA" id="ARBA00022448"/>
    </source>
</evidence>
<dbReference type="Gene3D" id="1.20.1250.20">
    <property type="entry name" value="MFS general substrate transporter like domains"/>
    <property type="match status" value="1"/>
</dbReference>
<evidence type="ECO:0000256" key="4">
    <source>
        <dbReference type="ARBA" id="ARBA00022692"/>
    </source>
</evidence>
<reference evidence="9 12" key="2">
    <citation type="submission" date="2018-10" db="EMBL/GenBank/DDBJ databases">
        <title>Sequencing the genomes of 1000 actinobacteria strains.</title>
        <authorList>
            <person name="Klenk H.-P."/>
        </authorList>
    </citation>
    <scope>NUCLEOTIDE SEQUENCE [LARGE SCALE GENOMIC DNA]</scope>
    <source>
        <strain evidence="9 12">DSM 45119</strain>
    </source>
</reference>
<evidence type="ECO:0000256" key="6">
    <source>
        <dbReference type="ARBA" id="ARBA00023136"/>
    </source>
</evidence>
<dbReference type="SUPFAM" id="SSF103473">
    <property type="entry name" value="MFS general substrate transporter"/>
    <property type="match status" value="1"/>
</dbReference>
<dbReference type="PANTHER" id="PTHR42718:SF47">
    <property type="entry name" value="METHYL VIOLOGEN RESISTANCE PROTEIN SMVA"/>
    <property type="match status" value="1"/>
</dbReference>
<proteinExistence type="predicted"/>
<feature type="transmembrane region" description="Helical" evidence="7">
    <location>
        <begin position="154"/>
        <end position="177"/>
    </location>
</feature>
<keyword evidence="6 7" id="KW-0472">Membrane</keyword>
<dbReference type="EMBL" id="RBXX01000002">
    <property type="protein sequence ID" value="RKT82172.1"/>
    <property type="molecule type" value="Genomic_DNA"/>
</dbReference>
<keyword evidence="2" id="KW-0813">Transport</keyword>
<protein>
    <submittedName>
        <fullName evidence="9">DHA2 family multidrug resistance protein-like MFS transporter</fullName>
    </submittedName>
    <submittedName>
        <fullName evidence="10">MFS transporter, DHA2 family, multidrug resistance protein</fullName>
    </submittedName>
</protein>
<feature type="transmembrane region" description="Helical" evidence="7">
    <location>
        <begin position="49"/>
        <end position="71"/>
    </location>
</feature>
<feature type="transmembrane region" description="Helical" evidence="7">
    <location>
        <begin position="26"/>
        <end position="42"/>
    </location>
</feature>
<evidence type="ECO:0000313" key="12">
    <source>
        <dbReference type="Proteomes" id="UP000270697"/>
    </source>
</evidence>
<keyword evidence="12" id="KW-1185">Reference proteome</keyword>
<dbReference type="Proteomes" id="UP000270697">
    <property type="component" value="Unassembled WGS sequence"/>
</dbReference>
<dbReference type="GO" id="GO:0022857">
    <property type="term" value="F:transmembrane transporter activity"/>
    <property type="evidence" value="ECO:0007669"/>
    <property type="project" value="InterPro"/>
</dbReference>
<name>A0A1I5FJM4_9PSEU</name>
<dbReference type="EMBL" id="FOUP01000011">
    <property type="protein sequence ID" value="SFO23511.1"/>
    <property type="molecule type" value="Genomic_DNA"/>
</dbReference>
<keyword evidence="3" id="KW-1003">Cell membrane</keyword>
<evidence type="ECO:0000313" key="11">
    <source>
        <dbReference type="Proteomes" id="UP000199398"/>
    </source>
</evidence>
<accession>A0A1I5FJM4</accession>
<evidence type="ECO:0000259" key="8">
    <source>
        <dbReference type="PROSITE" id="PS50850"/>
    </source>
</evidence>
<sequence>MAVGAAIVSPLAPTVAARIGARTTVAGGLAVAGLGFLSLYALPPTYPVVLLALTLLGVGASSLAIASAIIMSGTPPEKAGNAAAAEETAYDLGNVLGVAVLGSAASVAYRAHLEAGVPGVPVGAEESLGAALEIAAETGTPELAARAEEAFTNALAQTGLFGGLIMIATAVAVFLLLPKNTGLDGNH</sequence>
<dbReference type="Proteomes" id="UP000199398">
    <property type="component" value="Unassembled WGS sequence"/>
</dbReference>
<reference evidence="10 11" key="1">
    <citation type="submission" date="2016-10" db="EMBL/GenBank/DDBJ databases">
        <authorList>
            <person name="de Groot N.N."/>
        </authorList>
    </citation>
    <scope>NUCLEOTIDE SEQUENCE [LARGE SCALE GENOMIC DNA]</scope>
    <source>
        <strain evidence="10 11">CPCC 201259</strain>
    </source>
</reference>
<comment type="subcellular location">
    <subcellularLocation>
        <location evidence="1">Cell membrane</location>
        <topology evidence="1">Multi-pass membrane protein</topology>
    </subcellularLocation>
</comment>
<dbReference type="RefSeq" id="WP_342775234.1">
    <property type="nucleotide sequence ID" value="NZ_FOUP01000011.1"/>
</dbReference>
<evidence type="ECO:0000313" key="9">
    <source>
        <dbReference type="EMBL" id="RKT82172.1"/>
    </source>
</evidence>
<evidence type="ECO:0000256" key="3">
    <source>
        <dbReference type="ARBA" id="ARBA00022475"/>
    </source>
</evidence>
<keyword evidence="4 7" id="KW-0812">Transmembrane</keyword>